<dbReference type="Proteomes" id="UP000283269">
    <property type="component" value="Unassembled WGS sequence"/>
</dbReference>
<dbReference type="Gene3D" id="3.40.50.150">
    <property type="entry name" value="Vaccinia Virus protein VP39"/>
    <property type="match status" value="1"/>
</dbReference>
<organism evidence="9 10">
    <name type="scientific">Psilocybe cyanescens</name>
    <dbReference type="NCBI Taxonomy" id="93625"/>
    <lineage>
        <taxon>Eukaryota</taxon>
        <taxon>Fungi</taxon>
        <taxon>Dikarya</taxon>
        <taxon>Basidiomycota</taxon>
        <taxon>Agaricomycotina</taxon>
        <taxon>Agaricomycetes</taxon>
        <taxon>Agaricomycetidae</taxon>
        <taxon>Agaricales</taxon>
        <taxon>Agaricineae</taxon>
        <taxon>Strophariaceae</taxon>
        <taxon>Psilocybe</taxon>
    </lineage>
</organism>
<dbReference type="GO" id="GO:0017069">
    <property type="term" value="F:snRNA binding"/>
    <property type="evidence" value="ECO:0007669"/>
    <property type="project" value="TreeGrafter"/>
</dbReference>
<keyword evidence="10" id="KW-1185">Reference proteome</keyword>
<dbReference type="InterPro" id="IPR039772">
    <property type="entry name" value="Bin3-like"/>
</dbReference>
<dbReference type="InParanoid" id="A0A409XEB5"/>
<feature type="region of interest" description="Disordered" evidence="7">
    <location>
        <begin position="88"/>
        <end position="120"/>
    </location>
</feature>
<keyword evidence="3 6" id="KW-0808">Transferase</keyword>
<dbReference type="GO" id="GO:0008171">
    <property type="term" value="F:O-methyltransferase activity"/>
    <property type="evidence" value="ECO:0007669"/>
    <property type="project" value="UniProtKB-UniRule"/>
</dbReference>
<sequence>MSTLSSVPTHGNYHGYYTKRPFLNDERLLSLPSELFKEARVLDVGCNEGWVTCEIAQFYGARFVVGVDIDDSLITGAWRRRRAVWSAQAPTHPKASNEGENTSSKVSRPRKKRKLQDVESAQLNETRPIRHYFPASCEHEFGSLPIPPSSNRGKTIFPHNLSFRAADWMKSDIPEDSDGYNVVVAFSISKWIHLNEGDEGLKRFFRRVHAVLMPGGSFVLEPQPWESYAKAKRMNQKLKENGKELMIRPSDFEMILKGVGFGPAKHFGTIGEGGFSRPIDLYVKV</sequence>
<dbReference type="EMBL" id="NHYD01001946">
    <property type="protein sequence ID" value="PPQ89128.1"/>
    <property type="molecule type" value="Genomic_DNA"/>
</dbReference>
<dbReference type="GO" id="GO:0040031">
    <property type="term" value="P:snRNA modification"/>
    <property type="evidence" value="ECO:0007669"/>
    <property type="project" value="TreeGrafter"/>
</dbReference>
<evidence type="ECO:0000256" key="2">
    <source>
        <dbReference type="ARBA" id="ARBA00022603"/>
    </source>
</evidence>
<dbReference type="FunCoup" id="A0A409XEB5">
    <property type="interactions" value="18"/>
</dbReference>
<proteinExistence type="inferred from homology"/>
<evidence type="ECO:0000256" key="6">
    <source>
        <dbReference type="RuleBase" id="RU367087"/>
    </source>
</evidence>
<evidence type="ECO:0000256" key="7">
    <source>
        <dbReference type="SAM" id="MobiDB-lite"/>
    </source>
</evidence>
<dbReference type="PANTHER" id="PTHR12315">
    <property type="entry name" value="BICOID-INTERACTING PROTEIN RELATED"/>
    <property type="match status" value="1"/>
</dbReference>
<dbReference type="PANTHER" id="PTHR12315:SF0">
    <property type="entry name" value="7SK SNRNA METHYLPHOSPHATE CAPPING ENZYME"/>
    <property type="match status" value="1"/>
</dbReference>
<evidence type="ECO:0000313" key="9">
    <source>
        <dbReference type="EMBL" id="PPQ89128.1"/>
    </source>
</evidence>
<dbReference type="PROSITE" id="PS51515">
    <property type="entry name" value="BIN3_SAM"/>
    <property type="match status" value="1"/>
</dbReference>
<name>A0A409XEB5_PSICY</name>
<comment type="caution">
    <text evidence="9">The sequence shown here is derived from an EMBL/GenBank/DDBJ whole genome shotgun (WGS) entry which is preliminary data.</text>
</comment>
<dbReference type="STRING" id="93625.A0A409XEB5"/>
<evidence type="ECO:0000256" key="5">
    <source>
        <dbReference type="PROSITE-ProRule" id="PRU00848"/>
    </source>
</evidence>
<dbReference type="AlphaFoldDB" id="A0A409XEB5"/>
<evidence type="ECO:0000259" key="8">
    <source>
        <dbReference type="PROSITE" id="PS51515"/>
    </source>
</evidence>
<keyword evidence="2 6" id="KW-0489">Methyltransferase</keyword>
<feature type="domain" description="Bin3-type SAM" evidence="8">
    <location>
        <begin position="25"/>
        <end position="285"/>
    </location>
</feature>
<evidence type="ECO:0000256" key="4">
    <source>
        <dbReference type="ARBA" id="ARBA00022691"/>
    </source>
</evidence>
<dbReference type="GO" id="GO:0032259">
    <property type="term" value="P:methylation"/>
    <property type="evidence" value="ECO:0007669"/>
    <property type="project" value="UniProtKB-KW"/>
</dbReference>
<dbReference type="OrthoDB" id="540004at2759"/>
<dbReference type="GO" id="GO:0008173">
    <property type="term" value="F:RNA methyltransferase activity"/>
    <property type="evidence" value="ECO:0007669"/>
    <property type="project" value="UniProtKB-UniRule"/>
</dbReference>
<dbReference type="EC" id="2.1.1.-" evidence="6"/>
<evidence type="ECO:0000256" key="3">
    <source>
        <dbReference type="ARBA" id="ARBA00022679"/>
    </source>
</evidence>
<dbReference type="InterPro" id="IPR029063">
    <property type="entry name" value="SAM-dependent_MTases_sf"/>
</dbReference>
<dbReference type="SUPFAM" id="SSF53335">
    <property type="entry name" value="S-adenosyl-L-methionine-dependent methyltransferases"/>
    <property type="match status" value="1"/>
</dbReference>
<dbReference type="CDD" id="cd02440">
    <property type="entry name" value="AdoMet_MTases"/>
    <property type="match status" value="1"/>
</dbReference>
<reference evidence="9 10" key="1">
    <citation type="journal article" date="2018" name="Evol. Lett.">
        <title>Horizontal gene cluster transfer increased hallucinogenic mushroom diversity.</title>
        <authorList>
            <person name="Reynolds H.T."/>
            <person name="Vijayakumar V."/>
            <person name="Gluck-Thaler E."/>
            <person name="Korotkin H.B."/>
            <person name="Matheny P.B."/>
            <person name="Slot J.C."/>
        </authorList>
    </citation>
    <scope>NUCLEOTIDE SEQUENCE [LARGE SCALE GENOMIC DNA]</scope>
    <source>
        <strain evidence="9 10">2631</strain>
    </source>
</reference>
<evidence type="ECO:0000313" key="10">
    <source>
        <dbReference type="Proteomes" id="UP000283269"/>
    </source>
</evidence>
<keyword evidence="4 5" id="KW-0949">S-adenosyl-L-methionine</keyword>
<dbReference type="InterPro" id="IPR010675">
    <property type="entry name" value="Bin3_C"/>
</dbReference>
<protein>
    <recommendedName>
        <fullName evidence="6">RNA methyltransferase</fullName>
        <ecNumber evidence="6">2.1.1.-</ecNumber>
    </recommendedName>
</protein>
<dbReference type="InterPro" id="IPR024160">
    <property type="entry name" value="BIN3_SAM-bd_dom"/>
</dbReference>
<evidence type="ECO:0000256" key="1">
    <source>
        <dbReference type="ARBA" id="ARBA00008361"/>
    </source>
</evidence>
<accession>A0A409XEB5</accession>
<comment type="similarity">
    <text evidence="1 6">Belongs to the methyltransferase superfamily.</text>
</comment>
<dbReference type="Pfam" id="PF06859">
    <property type="entry name" value="Bin3"/>
    <property type="match status" value="1"/>
</dbReference>
<gene>
    <name evidence="9" type="ORF">CVT25_006500</name>
</gene>